<organism evidence="2 3">
    <name type="scientific">Podila minutissima</name>
    <dbReference type="NCBI Taxonomy" id="64525"/>
    <lineage>
        <taxon>Eukaryota</taxon>
        <taxon>Fungi</taxon>
        <taxon>Fungi incertae sedis</taxon>
        <taxon>Mucoromycota</taxon>
        <taxon>Mortierellomycotina</taxon>
        <taxon>Mortierellomycetes</taxon>
        <taxon>Mortierellales</taxon>
        <taxon>Mortierellaceae</taxon>
        <taxon>Podila</taxon>
    </lineage>
</organism>
<sequence length="181" mass="20412">MTQTNINNNNNNCSSTISFESAADSRPLIYLERSDSDRTSRNQEPRVIASTALEAEKLSPFARRGSLAAIADRFRSRSRSRSQSRTPSQHRKSIDSSVSRSSFDSTSSRRSSSSEATDAYTDVIRAQEQHMQKLRAKQHVLHITHNVDGLPLPPYPGTEEKRERRRSLVQILGMDKPLLAR</sequence>
<evidence type="ECO:0000313" key="3">
    <source>
        <dbReference type="Proteomes" id="UP000696485"/>
    </source>
</evidence>
<evidence type="ECO:0000313" key="2">
    <source>
        <dbReference type="EMBL" id="KAF9334623.1"/>
    </source>
</evidence>
<dbReference type="Proteomes" id="UP000696485">
    <property type="component" value="Unassembled WGS sequence"/>
</dbReference>
<proteinExistence type="predicted"/>
<keyword evidence="3" id="KW-1185">Reference proteome</keyword>
<accession>A0A9P5SPA1</accession>
<name>A0A9P5SPA1_9FUNG</name>
<dbReference type="AlphaFoldDB" id="A0A9P5SPA1"/>
<protein>
    <submittedName>
        <fullName evidence="2">Uncharacterized protein</fullName>
    </submittedName>
</protein>
<dbReference type="EMBL" id="JAAAUY010000138">
    <property type="protein sequence ID" value="KAF9334623.1"/>
    <property type="molecule type" value="Genomic_DNA"/>
</dbReference>
<reference evidence="2" key="1">
    <citation type="journal article" date="2020" name="Fungal Divers.">
        <title>Resolving the Mortierellaceae phylogeny through synthesis of multi-gene phylogenetics and phylogenomics.</title>
        <authorList>
            <person name="Vandepol N."/>
            <person name="Liber J."/>
            <person name="Desiro A."/>
            <person name="Na H."/>
            <person name="Kennedy M."/>
            <person name="Barry K."/>
            <person name="Grigoriev I.V."/>
            <person name="Miller A.N."/>
            <person name="O'Donnell K."/>
            <person name="Stajich J.E."/>
            <person name="Bonito G."/>
        </authorList>
    </citation>
    <scope>NUCLEOTIDE SEQUENCE</scope>
    <source>
        <strain evidence="2">NVP1</strain>
    </source>
</reference>
<feature type="region of interest" description="Disordered" evidence="1">
    <location>
        <begin position="72"/>
        <end position="118"/>
    </location>
</feature>
<gene>
    <name evidence="2" type="ORF">BG006_001806</name>
</gene>
<feature type="compositionally biased region" description="Low complexity" evidence="1">
    <location>
        <begin position="95"/>
        <end position="114"/>
    </location>
</feature>
<evidence type="ECO:0000256" key="1">
    <source>
        <dbReference type="SAM" id="MobiDB-lite"/>
    </source>
</evidence>
<comment type="caution">
    <text evidence="2">The sequence shown here is derived from an EMBL/GenBank/DDBJ whole genome shotgun (WGS) entry which is preliminary data.</text>
</comment>